<dbReference type="Proteomes" id="UP000621266">
    <property type="component" value="Unassembled WGS sequence"/>
</dbReference>
<name>A0ABQ7FKG3_9ACTN</name>
<dbReference type="PANTHER" id="PTHR30204">
    <property type="entry name" value="REDOX-CYCLING DRUG-SENSING TRANSCRIPTIONAL ACTIVATOR SOXR"/>
    <property type="match status" value="1"/>
</dbReference>
<comment type="caution">
    <text evidence="4">The sequence shown here is derived from an EMBL/GenBank/DDBJ whole genome shotgun (WGS) entry which is preliminary data.</text>
</comment>
<dbReference type="Pfam" id="PF00376">
    <property type="entry name" value="MerR"/>
    <property type="match status" value="1"/>
</dbReference>
<dbReference type="Pfam" id="PF13411">
    <property type="entry name" value="MerR_1"/>
    <property type="match status" value="1"/>
</dbReference>
<dbReference type="InterPro" id="IPR009061">
    <property type="entry name" value="DNA-bd_dom_put_sf"/>
</dbReference>
<evidence type="ECO:0000256" key="2">
    <source>
        <dbReference type="SAM" id="MobiDB-lite"/>
    </source>
</evidence>
<dbReference type="SUPFAM" id="SSF46955">
    <property type="entry name" value="Putative DNA-binding domain"/>
    <property type="match status" value="2"/>
</dbReference>
<keyword evidence="1 4" id="KW-0238">DNA-binding</keyword>
<dbReference type="InterPro" id="IPR047057">
    <property type="entry name" value="MerR_fam"/>
</dbReference>
<evidence type="ECO:0000259" key="3">
    <source>
        <dbReference type="PROSITE" id="PS50937"/>
    </source>
</evidence>
<sequence>MAGISVQQIRNYADTGILPPVERTASGYRVYTRVHAEALLAAREAALGHGWPTTGAVLRAVHAGDPGTALAALDASHAELARERAELAKAEEALGAILDEAESASRARERAGARGHHPARDRSRAAGARRGLRIGEVAEEVGVATPVLRLWEDRGLLRPEREAPTGYRRYPGPEVRMAHLAALLRRRLHRLDAVRAVLDELRATGDPERVREALAEHEQDLRRRSLRRLRASAALYAYLDRTGIGAAVSPP</sequence>
<dbReference type="GO" id="GO:0003677">
    <property type="term" value="F:DNA binding"/>
    <property type="evidence" value="ECO:0007669"/>
    <property type="project" value="UniProtKB-KW"/>
</dbReference>
<evidence type="ECO:0000313" key="5">
    <source>
        <dbReference type="Proteomes" id="UP000621266"/>
    </source>
</evidence>
<dbReference type="PANTHER" id="PTHR30204:SF93">
    <property type="entry name" value="HTH MERR-TYPE DOMAIN-CONTAINING PROTEIN"/>
    <property type="match status" value="1"/>
</dbReference>
<feature type="domain" description="HTH merR-type" evidence="3">
    <location>
        <begin position="1"/>
        <end position="45"/>
    </location>
</feature>
<proteinExistence type="predicted"/>
<protein>
    <submittedName>
        <fullName evidence="4">MerR family DNA-binding transcriptional regulator</fullName>
    </submittedName>
</protein>
<keyword evidence="5" id="KW-1185">Reference proteome</keyword>
<accession>A0ABQ7FKG3</accession>
<dbReference type="SMART" id="SM00422">
    <property type="entry name" value="HTH_MERR"/>
    <property type="match status" value="2"/>
</dbReference>
<feature type="compositionally biased region" description="Basic and acidic residues" evidence="2">
    <location>
        <begin position="105"/>
        <end position="124"/>
    </location>
</feature>
<dbReference type="PROSITE" id="PS50937">
    <property type="entry name" value="HTH_MERR_2"/>
    <property type="match status" value="2"/>
</dbReference>
<reference evidence="4 5" key="1">
    <citation type="submission" date="2019-10" db="EMBL/GenBank/DDBJ databases">
        <title>Streptomyces tenebrisbrunneis sp.nov., an endogenous actinomycete isolated from of Lycium ruthenicum.</title>
        <authorList>
            <person name="Ma L."/>
        </authorList>
    </citation>
    <scope>NUCLEOTIDE SEQUENCE [LARGE SCALE GENOMIC DNA]</scope>
    <source>
        <strain evidence="4 5">TRM 66187</strain>
    </source>
</reference>
<evidence type="ECO:0000313" key="4">
    <source>
        <dbReference type="EMBL" id="KAF4408839.1"/>
    </source>
</evidence>
<dbReference type="PROSITE" id="PS00552">
    <property type="entry name" value="HTH_MERR_1"/>
    <property type="match status" value="1"/>
</dbReference>
<dbReference type="EMBL" id="WHPN01000262">
    <property type="protein sequence ID" value="KAF4408839.1"/>
    <property type="molecule type" value="Genomic_DNA"/>
</dbReference>
<dbReference type="InterPro" id="IPR000551">
    <property type="entry name" value="MerR-type_HTH_dom"/>
</dbReference>
<dbReference type="Gene3D" id="1.10.1660.10">
    <property type="match status" value="2"/>
</dbReference>
<feature type="region of interest" description="Disordered" evidence="2">
    <location>
        <begin position="105"/>
        <end position="127"/>
    </location>
</feature>
<gene>
    <name evidence="4" type="ORF">GCU69_12200</name>
</gene>
<evidence type="ECO:0000256" key="1">
    <source>
        <dbReference type="ARBA" id="ARBA00023125"/>
    </source>
</evidence>
<feature type="domain" description="HTH merR-type" evidence="3">
    <location>
        <begin position="131"/>
        <end position="200"/>
    </location>
</feature>
<organism evidence="4 5">
    <name type="scientific">Streptomyces lycii</name>
    <dbReference type="NCBI Taxonomy" id="2654337"/>
    <lineage>
        <taxon>Bacteria</taxon>
        <taxon>Bacillati</taxon>
        <taxon>Actinomycetota</taxon>
        <taxon>Actinomycetes</taxon>
        <taxon>Kitasatosporales</taxon>
        <taxon>Streptomycetaceae</taxon>
        <taxon>Streptomyces</taxon>
    </lineage>
</organism>